<keyword evidence="2 10" id="KW-0444">Lipid biosynthesis</keyword>
<dbReference type="GO" id="GO:0034625">
    <property type="term" value="P:fatty acid elongation, monounsaturated fatty acid"/>
    <property type="evidence" value="ECO:0000318"/>
    <property type="project" value="GO_Central"/>
</dbReference>
<keyword evidence="5 10" id="KW-0276">Fatty acid metabolism</keyword>
<dbReference type="OMA" id="WYLLLKI"/>
<evidence type="ECO:0000256" key="5">
    <source>
        <dbReference type="ARBA" id="ARBA00022832"/>
    </source>
</evidence>
<dbReference type="PANTHER" id="PTHR11157:SF126">
    <property type="entry name" value="ELONGATION OF VERY LONG CHAIN FATTY ACIDS PROTEIN"/>
    <property type="match status" value="1"/>
</dbReference>
<dbReference type="GO" id="GO:0005789">
    <property type="term" value="C:endoplasmic reticulum membrane"/>
    <property type="evidence" value="ECO:0000318"/>
    <property type="project" value="GO_Central"/>
</dbReference>
<evidence type="ECO:0000256" key="8">
    <source>
        <dbReference type="ARBA" id="ARBA00023136"/>
    </source>
</evidence>
<keyword evidence="8 10" id="KW-0472">Membrane</keyword>
<keyword evidence="6 10" id="KW-1133">Transmembrane helix</keyword>
<dbReference type="GO" id="GO:0009922">
    <property type="term" value="F:fatty acid elongase activity"/>
    <property type="evidence" value="ECO:0000318"/>
    <property type="project" value="GO_Central"/>
</dbReference>
<evidence type="ECO:0000313" key="11">
    <source>
        <dbReference type="EMBL" id="EDO27351.1"/>
    </source>
</evidence>
<evidence type="ECO:0000256" key="10">
    <source>
        <dbReference type="RuleBase" id="RU361115"/>
    </source>
</evidence>
<comment type="subcellular location">
    <subcellularLocation>
        <location evidence="1">Membrane</location>
        <topology evidence="1">Multi-pass membrane protein</topology>
    </subcellularLocation>
</comment>
<evidence type="ECO:0000256" key="6">
    <source>
        <dbReference type="ARBA" id="ARBA00022989"/>
    </source>
</evidence>
<evidence type="ECO:0000256" key="7">
    <source>
        <dbReference type="ARBA" id="ARBA00023098"/>
    </source>
</evidence>
<accession>A7T9H4</accession>
<proteinExistence type="inferred from homology"/>
<dbReference type="Pfam" id="PF01151">
    <property type="entry name" value="ELO"/>
    <property type="match status" value="2"/>
</dbReference>
<dbReference type="PhylomeDB" id="A7T9H4"/>
<evidence type="ECO:0000256" key="1">
    <source>
        <dbReference type="ARBA" id="ARBA00004141"/>
    </source>
</evidence>
<comment type="catalytic activity">
    <reaction evidence="10">
        <text>a very-long-chain acyl-CoA + malonyl-CoA + H(+) = a very-long-chain 3-oxoacyl-CoA + CO2 + CoA</text>
        <dbReference type="Rhea" id="RHEA:32727"/>
        <dbReference type="ChEBI" id="CHEBI:15378"/>
        <dbReference type="ChEBI" id="CHEBI:16526"/>
        <dbReference type="ChEBI" id="CHEBI:57287"/>
        <dbReference type="ChEBI" id="CHEBI:57384"/>
        <dbReference type="ChEBI" id="CHEBI:90725"/>
        <dbReference type="ChEBI" id="CHEBI:90736"/>
        <dbReference type="EC" id="2.3.1.199"/>
    </reaction>
</comment>
<dbReference type="STRING" id="45351.A7T9H4"/>
<keyword evidence="4 10" id="KW-0812">Transmembrane</keyword>
<dbReference type="AlphaFoldDB" id="A7T9H4"/>
<keyword evidence="9 10" id="KW-0275">Fatty acid biosynthesis</keyword>
<evidence type="ECO:0000256" key="2">
    <source>
        <dbReference type="ARBA" id="ARBA00022516"/>
    </source>
</evidence>
<dbReference type="HOGENOM" id="CLU_048483_0_2_1"/>
<keyword evidence="12" id="KW-1185">Reference proteome</keyword>
<feature type="transmembrane region" description="Helical" evidence="10">
    <location>
        <begin position="25"/>
        <end position="44"/>
    </location>
</feature>
<sequence>MTSTQRLADVYQIVTSVGDPRLHEWPLIATPWPCLSLMAMYLFIVKVGPKLMENRKAWDLRGVLVVYNFALVLLSAYMVYEFIASILSIPEFNLMCQDVSYEEDPRLMREFTWPMEGFLLPFAPPVKRSSEKKSSAPAYFGAACNSFIHVIMYLYYGLSAMGPSVQKYLWWKRYLTKMQLVCTYL</sequence>
<evidence type="ECO:0000313" key="12">
    <source>
        <dbReference type="Proteomes" id="UP000001593"/>
    </source>
</evidence>
<keyword evidence="3 10" id="KW-0808">Transferase</keyword>
<reference evidence="11 12" key="1">
    <citation type="journal article" date="2007" name="Science">
        <title>Sea anemone genome reveals ancestral eumetazoan gene repertoire and genomic organization.</title>
        <authorList>
            <person name="Putnam N.H."/>
            <person name="Srivastava M."/>
            <person name="Hellsten U."/>
            <person name="Dirks B."/>
            <person name="Chapman J."/>
            <person name="Salamov A."/>
            <person name="Terry A."/>
            <person name="Shapiro H."/>
            <person name="Lindquist E."/>
            <person name="Kapitonov V.V."/>
            <person name="Jurka J."/>
            <person name="Genikhovich G."/>
            <person name="Grigoriev I.V."/>
            <person name="Lucas S.M."/>
            <person name="Steele R.E."/>
            <person name="Finnerty J.R."/>
            <person name="Technau U."/>
            <person name="Martindale M.Q."/>
            <person name="Rokhsar D.S."/>
        </authorList>
    </citation>
    <scope>NUCLEOTIDE SEQUENCE [LARGE SCALE GENOMIC DNA]</scope>
    <source>
        <strain evidence="12">CH2 X CH6</strain>
    </source>
</reference>
<feature type="transmembrane region" description="Helical" evidence="10">
    <location>
        <begin position="65"/>
        <end position="89"/>
    </location>
</feature>
<dbReference type="GO" id="GO:0042761">
    <property type="term" value="P:very long-chain fatty acid biosynthetic process"/>
    <property type="evidence" value="ECO:0000318"/>
    <property type="project" value="GO_Central"/>
</dbReference>
<name>A7T9H4_NEMVE</name>
<evidence type="ECO:0000256" key="9">
    <source>
        <dbReference type="ARBA" id="ARBA00023160"/>
    </source>
</evidence>
<organism evidence="11 12">
    <name type="scientific">Nematostella vectensis</name>
    <name type="common">Starlet sea anemone</name>
    <dbReference type="NCBI Taxonomy" id="45351"/>
    <lineage>
        <taxon>Eukaryota</taxon>
        <taxon>Metazoa</taxon>
        <taxon>Cnidaria</taxon>
        <taxon>Anthozoa</taxon>
        <taxon>Hexacorallia</taxon>
        <taxon>Actiniaria</taxon>
        <taxon>Edwardsiidae</taxon>
        <taxon>Nematostella</taxon>
    </lineage>
</organism>
<dbReference type="PANTHER" id="PTHR11157">
    <property type="entry name" value="FATTY ACID ACYL TRANSFERASE-RELATED"/>
    <property type="match status" value="1"/>
</dbReference>
<gene>
    <name evidence="11" type="ORF">NEMVEDRAFT_v1g224170</name>
</gene>
<comment type="caution">
    <text evidence="10">Lacks conserved residue(s) required for the propagation of feature annotation.</text>
</comment>
<evidence type="ECO:0000256" key="4">
    <source>
        <dbReference type="ARBA" id="ARBA00022692"/>
    </source>
</evidence>
<dbReference type="EC" id="2.3.1.199" evidence="10"/>
<feature type="transmembrane region" description="Helical" evidence="10">
    <location>
        <begin position="138"/>
        <end position="158"/>
    </location>
</feature>
<dbReference type="eggNOG" id="KOG3071">
    <property type="taxonomic scope" value="Eukaryota"/>
</dbReference>
<comment type="similarity">
    <text evidence="10">Belongs to the ELO family.</text>
</comment>
<dbReference type="Proteomes" id="UP000001593">
    <property type="component" value="Unassembled WGS sequence"/>
</dbReference>
<evidence type="ECO:0000256" key="3">
    <source>
        <dbReference type="ARBA" id="ARBA00022679"/>
    </source>
</evidence>
<dbReference type="GO" id="GO:0034626">
    <property type="term" value="P:fatty acid elongation, polyunsaturated fatty acid"/>
    <property type="evidence" value="ECO:0000318"/>
    <property type="project" value="GO_Central"/>
</dbReference>
<dbReference type="GO" id="GO:0019367">
    <property type="term" value="P:fatty acid elongation, saturated fatty acid"/>
    <property type="evidence" value="ECO:0000318"/>
    <property type="project" value="GO_Central"/>
</dbReference>
<dbReference type="EMBL" id="DS473390">
    <property type="protein sequence ID" value="EDO27351.1"/>
    <property type="molecule type" value="Genomic_DNA"/>
</dbReference>
<dbReference type="GO" id="GO:0030148">
    <property type="term" value="P:sphingolipid biosynthetic process"/>
    <property type="evidence" value="ECO:0000318"/>
    <property type="project" value="GO_Central"/>
</dbReference>
<keyword evidence="7 10" id="KW-0443">Lipid metabolism</keyword>
<dbReference type="InterPro" id="IPR002076">
    <property type="entry name" value="ELO_fam"/>
</dbReference>
<protein>
    <recommendedName>
        <fullName evidence="10">Elongation of very long chain fatty acids protein</fullName>
        <ecNumber evidence="10">2.3.1.199</ecNumber>
    </recommendedName>
    <alternativeName>
        <fullName evidence="10">Very-long-chain 3-oxoacyl-CoA synthase</fullName>
    </alternativeName>
</protein>
<dbReference type="InParanoid" id="A7T9H4"/>
<dbReference type="FunCoup" id="A7T9H4">
    <property type="interactions" value="172"/>
</dbReference>